<dbReference type="SUPFAM" id="SSF52172">
    <property type="entry name" value="CheY-like"/>
    <property type="match status" value="1"/>
</dbReference>
<dbReference type="RefSeq" id="WP_134764254.1">
    <property type="nucleotide sequence ID" value="NZ_SOZD01000013.1"/>
</dbReference>
<comment type="caution">
    <text evidence="4">The sequence shown here is derived from an EMBL/GenBank/DDBJ whole genome shotgun (WGS) entry which is preliminary data.</text>
</comment>
<name>A0A4Y8R8D1_9HYPH</name>
<reference evidence="4 5" key="1">
    <citation type="submission" date="2019-03" db="EMBL/GenBank/DDBJ databases">
        <title>Jiella endophytica sp. nov., a novel endophytic bacterium isolated from root of Ficus microcarpa Linn. f.</title>
        <authorList>
            <person name="Tuo L."/>
        </authorList>
    </citation>
    <scope>NUCLEOTIDE SEQUENCE [LARGE SCALE GENOMIC DNA]</scope>
    <source>
        <strain evidence="4 5">CBS5Q-3</strain>
    </source>
</reference>
<organism evidence="4 5">
    <name type="scientific">Jiella endophytica</name>
    <dbReference type="NCBI Taxonomy" id="2558362"/>
    <lineage>
        <taxon>Bacteria</taxon>
        <taxon>Pseudomonadati</taxon>
        <taxon>Pseudomonadota</taxon>
        <taxon>Alphaproteobacteria</taxon>
        <taxon>Hyphomicrobiales</taxon>
        <taxon>Aurantimonadaceae</taxon>
        <taxon>Jiella</taxon>
    </lineage>
</organism>
<dbReference type="InterPro" id="IPR011006">
    <property type="entry name" value="CheY-like_superfamily"/>
</dbReference>
<dbReference type="EMBL" id="SOZD01000013">
    <property type="protein sequence ID" value="TFF17864.1"/>
    <property type="molecule type" value="Genomic_DNA"/>
</dbReference>
<dbReference type="InterPro" id="IPR050595">
    <property type="entry name" value="Bact_response_regulator"/>
</dbReference>
<dbReference type="Gene3D" id="3.40.50.2300">
    <property type="match status" value="1"/>
</dbReference>
<evidence type="ECO:0000256" key="2">
    <source>
        <dbReference type="PROSITE-ProRule" id="PRU00169"/>
    </source>
</evidence>
<keyword evidence="5" id="KW-1185">Reference proteome</keyword>
<dbReference type="SMART" id="SM00448">
    <property type="entry name" value="REC"/>
    <property type="match status" value="1"/>
</dbReference>
<evidence type="ECO:0000313" key="5">
    <source>
        <dbReference type="Proteomes" id="UP000298179"/>
    </source>
</evidence>
<dbReference type="InterPro" id="IPR001789">
    <property type="entry name" value="Sig_transdc_resp-reg_receiver"/>
</dbReference>
<keyword evidence="1 2" id="KW-0597">Phosphoprotein</keyword>
<dbReference type="Pfam" id="PF00072">
    <property type="entry name" value="Response_reg"/>
    <property type="match status" value="1"/>
</dbReference>
<sequence>MENLSPASRLTILVVEDEPLLRMDVVDTLEDAGFTVLEAADADTALAMLEAGSGADLLLTDIHMPGSMDGLDLARRVEKRWPDMAIVVMSGHRHLEDLPPMSAFLAKPFGPATIVDTIRATAARG</sequence>
<feature type="modified residue" description="4-aspartylphosphate" evidence="2">
    <location>
        <position position="61"/>
    </location>
</feature>
<dbReference type="GO" id="GO:0000160">
    <property type="term" value="P:phosphorelay signal transduction system"/>
    <property type="evidence" value="ECO:0007669"/>
    <property type="project" value="InterPro"/>
</dbReference>
<protein>
    <submittedName>
        <fullName evidence="4">Response regulator</fullName>
    </submittedName>
</protein>
<dbReference type="PANTHER" id="PTHR44591">
    <property type="entry name" value="STRESS RESPONSE REGULATOR PROTEIN 1"/>
    <property type="match status" value="1"/>
</dbReference>
<gene>
    <name evidence="4" type="ORF">E3C22_23125</name>
</gene>
<evidence type="ECO:0000313" key="4">
    <source>
        <dbReference type="EMBL" id="TFF17864.1"/>
    </source>
</evidence>
<accession>A0A4Y8R8D1</accession>
<dbReference type="PANTHER" id="PTHR44591:SF21">
    <property type="entry name" value="TWO-COMPONENT RESPONSE REGULATOR"/>
    <property type="match status" value="1"/>
</dbReference>
<evidence type="ECO:0000259" key="3">
    <source>
        <dbReference type="PROSITE" id="PS50110"/>
    </source>
</evidence>
<dbReference type="OrthoDB" id="9784719at2"/>
<dbReference type="Proteomes" id="UP000298179">
    <property type="component" value="Unassembled WGS sequence"/>
</dbReference>
<dbReference type="PROSITE" id="PS50110">
    <property type="entry name" value="RESPONSE_REGULATORY"/>
    <property type="match status" value="1"/>
</dbReference>
<feature type="domain" description="Response regulatory" evidence="3">
    <location>
        <begin position="11"/>
        <end position="122"/>
    </location>
</feature>
<dbReference type="AlphaFoldDB" id="A0A4Y8R8D1"/>
<evidence type="ECO:0000256" key="1">
    <source>
        <dbReference type="ARBA" id="ARBA00022553"/>
    </source>
</evidence>
<proteinExistence type="predicted"/>